<feature type="signal peptide" evidence="1">
    <location>
        <begin position="1"/>
        <end position="27"/>
    </location>
</feature>
<name>A0A174RII6_9FIRM</name>
<evidence type="ECO:0000256" key="1">
    <source>
        <dbReference type="SAM" id="SignalP"/>
    </source>
</evidence>
<proteinExistence type="predicted"/>
<feature type="chain" id="PRO_5008031882" evidence="1">
    <location>
        <begin position="28"/>
        <end position="162"/>
    </location>
</feature>
<accession>A0A174RII6</accession>
<protein>
    <submittedName>
        <fullName evidence="2">Uncharacterized protein</fullName>
    </submittedName>
</protein>
<reference evidence="2 3" key="1">
    <citation type="submission" date="2015-09" db="EMBL/GenBank/DDBJ databases">
        <authorList>
            <consortium name="Pathogen Informatics"/>
        </authorList>
    </citation>
    <scope>NUCLEOTIDE SEQUENCE [LARGE SCALE GENOMIC DNA]</scope>
    <source>
        <strain evidence="2 3">2789STDY5834939</strain>
    </source>
</reference>
<dbReference type="GeneID" id="72465245"/>
<keyword evidence="1" id="KW-0732">Signal</keyword>
<evidence type="ECO:0000313" key="2">
    <source>
        <dbReference type="EMBL" id="CUP85342.1"/>
    </source>
</evidence>
<gene>
    <name evidence="2" type="ORF">ERS852551_02163</name>
</gene>
<dbReference type="Proteomes" id="UP000095765">
    <property type="component" value="Unassembled WGS sequence"/>
</dbReference>
<dbReference type="OrthoDB" id="9880630at2"/>
<dbReference type="EMBL" id="CZBE01000014">
    <property type="protein sequence ID" value="CUP85342.1"/>
    <property type="molecule type" value="Genomic_DNA"/>
</dbReference>
<organism evidence="2 3">
    <name type="scientific">Anaerotruncus colihominis</name>
    <dbReference type="NCBI Taxonomy" id="169435"/>
    <lineage>
        <taxon>Bacteria</taxon>
        <taxon>Bacillati</taxon>
        <taxon>Bacillota</taxon>
        <taxon>Clostridia</taxon>
        <taxon>Eubacteriales</taxon>
        <taxon>Oscillospiraceae</taxon>
        <taxon>Anaerotruncus</taxon>
    </lineage>
</organism>
<dbReference type="RefSeq" id="WP_006877150.1">
    <property type="nucleotide sequence ID" value="NZ_CABIWA010000003.1"/>
</dbReference>
<evidence type="ECO:0000313" key="3">
    <source>
        <dbReference type="Proteomes" id="UP000095765"/>
    </source>
</evidence>
<sequence>MNKSLRLFTVAAALAAAAALFYTCAHQIQKQRFIDARFTTAHMRTVQSETGLPLDLNELIGRPVPDTAQDGWFLYSALYYPGADTVVCTVSMPFSDASARLIHSDGTEAAGWYMPQAEQFGIQKIFFEECGFPDFAWLAIEGSSGSTWFLIDREFAYLYEAD</sequence>
<dbReference type="AlphaFoldDB" id="A0A174RII6"/>